<dbReference type="GO" id="GO:0005874">
    <property type="term" value="C:microtubule"/>
    <property type="evidence" value="ECO:0007669"/>
    <property type="project" value="UniProtKB-KW"/>
</dbReference>
<feature type="region of interest" description="Disordered" evidence="8">
    <location>
        <begin position="343"/>
        <end position="369"/>
    </location>
</feature>
<feature type="region of interest" description="Disordered" evidence="8">
    <location>
        <begin position="819"/>
        <end position="885"/>
    </location>
</feature>
<feature type="compositionally biased region" description="Polar residues" evidence="8">
    <location>
        <begin position="343"/>
        <end position="352"/>
    </location>
</feature>
<dbReference type="GO" id="GO:0000226">
    <property type="term" value="P:microtubule cytoskeleton organization"/>
    <property type="evidence" value="ECO:0007669"/>
    <property type="project" value="TreeGrafter"/>
</dbReference>
<feature type="non-terminal residue" evidence="9">
    <location>
        <position position="1"/>
    </location>
</feature>
<feature type="compositionally biased region" description="Acidic residues" evidence="8">
    <location>
        <begin position="516"/>
        <end position="536"/>
    </location>
</feature>
<evidence type="ECO:0000256" key="4">
    <source>
        <dbReference type="ARBA" id="ARBA00022741"/>
    </source>
</evidence>
<comment type="catalytic activity">
    <reaction evidence="7">
        <text>L-glutamyl-[protein] + L-glutamate + ATP = gamma-L-glutamyl-L-glutamyl-[protein] + ADP + phosphate + H(+)</text>
        <dbReference type="Rhea" id="RHEA:60144"/>
        <dbReference type="Rhea" id="RHEA-COMP:10208"/>
        <dbReference type="Rhea" id="RHEA-COMP:15517"/>
        <dbReference type="ChEBI" id="CHEBI:15378"/>
        <dbReference type="ChEBI" id="CHEBI:29973"/>
        <dbReference type="ChEBI" id="CHEBI:29985"/>
        <dbReference type="ChEBI" id="CHEBI:30616"/>
        <dbReference type="ChEBI" id="CHEBI:43474"/>
        <dbReference type="ChEBI" id="CHEBI:143622"/>
        <dbReference type="ChEBI" id="CHEBI:456216"/>
    </reaction>
    <physiologicalReaction direction="left-to-right" evidence="7">
        <dbReference type="Rhea" id="RHEA:60145"/>
    </physiologicalReaction>
</comment>
<dbReference type="GO" id="GO:0070740">
    <property type="term" value="F:tubulin-glutamic acid ligase activity"/>
    <property type="evidence" value="ECO:0007669"/>
    <property type="project" value="TreeGrafter"/>
</dbReference>
<evidence type="ECO:0000256" key="1">
    <source>
        <dbReference type="ARBA" id="ARBA00006820"/>
    </source>
</evidence>
<dbReference type="FunFam" id="3.30.470.20:FF:000009">
    <property type="entry name" value="tubulin polyglutamylase TTLL5 isoform X1"/>
    <property type="match status" value="1"/>
</dbReference>
<keyword evidence="10" id="KW-1185">Reference proteome</keyword>
<evidence type="ECO:0000256" key="5">
    <source>
        <dbReference type="ARBA" id="ARBA00022840"/>
    </source>
</evidence>
<evidence type="ECO:0000256" key="3">
    <source>
        <dbReference type="ARBA" id="ARBA00022701"/>
    </source>
</evidence>
<dbReference type="InterPro" id="IPR029302">
    <property type="entry name" value="IFT43"/>
</dbReference>
<dbReference type="GO" id="GO:0015631">
    <property type="term" value="F:tubulin binding"/>
    <property type="evidence" value="ECO:0007669"/>
    <property type="project" value="TreeGrafter"/>
</dbReference>
<feature type="compositionally biased region" description="Polar residues" evidence="8">
    <location>
        <begin position="775"/>
        <end position="799"/>
    </location>
</feature>
<dbReference type="Proteomes" id="UP000736164">
    <property type="component" value="Unassembled WGS sequence"/>
</dbReference>
<evidence type="ECO:0000256" key="7">
    <source>
        <dbReference type="ARBA" id="ARBA00049274"/>
    </source>
</evidence>
<dbReference type="Pfam" id="PF03133">
    <property type="entry name" value="TTL"/>
    <property type="match status" value="1"/>
</dbReference>
<evidence type="ECO:0000256" key="8">
    <source>
        <dbReference type="SAM" id="MobiDB-lite"/>
    </source>
</evidence>
<comment type="similarity">
    <text evidence="1">Belongs to the tubulin--tyrosine ligase family.</text>
</comment>
<feature type="region of interest" description="Disordered" evidence="8">
    <location>
        <begin position="757"/>
        <end position="802"/>
    </location>
</feature>
<dbReference type="InterPro" id="IPR004344">
    <property type="entry name" value="TTL/TTLL_fam"/>
</dbReference>
<feature type="compositionally biased region" description="Basic residues" evidence="8">
    <location>
        <begin position="491"/>
        <end position="509"/>
    </location>
</feature>
<evidence type="ECO:0000313" key="9">
    <source>
        <dbReference type="EMBL" id="MBN3317215.1"/>
    </source>
</evidence>
<dbReference type="EMBL" id="JAAWVO010033876">
    <property type="protein sequence ID" value="MBN3317215.1"/>
    <property type="molecule type" value="Genomic_DNA"/>
</dbReference>
<feature type="compositionally biased region" description="Polar residues" evidence="8">
    <location>
        <begin position="857"/>
        <end position="885"/>
    </location>
</feature>
<dbReference type="SUPFAM" id="SSF56059">
    <property type="entry name" value="Glutathione synthetase ATP-binding domain-like"/>
    <property type="match status" value="1"/>
</dbReference>
<sequence>MWTGSHLKPYLLRNLQDFQKVNHFPRSYELTRKDRLYKNIQRMQQTHGFKHFHIVPQTFLLPSEYQEFCSAYSKDKGPWIIKPVASSRGRGIYLVSNPNQIPLDENILVSRYISNPLLIDDFKFDVRLYVLVTSYEPLVIYLYEEGLARFATVKYDRATKNIKNQFMHLTNYSVNKKSSDYVSCDDPEVEDYGNKWSMSAMLRYLKQEGKDTTSLMSQIEDLVIKALLSAEMQIATACKMFVPYRNNCFELYGFDVLIDSNLKPWLLEVNLSPSLACDAPLDLKIKASMISDMFTLVGFVCQDPLQKHLRTGRVALEPNSRYQAQKAQVNVEFCSLNLYQQQQRPSSASEADTNGPKEPRAGKHNGSTLGLTTDELKVLRRIKEEHERRGGFIRIFPSAETWELYGGYLEYKTSMNYMLATRLFSDKCSLEGDKLGLLLQIPVTAKKIKMSGLNGHVVVRAAMFHAEAQQHVIQYERKLLSLEARKRRRRHFALRSTLGKKKRSVKGHKATSPESTDTEEEDSGEEQDEEDEEEQEKEVGAAQGSLQKLTVHMEKPVQSQLAGASSPSAAPENPLKGSQHKTADKTARPAQPKPRINLLHILQQGWDLSKVQARIAFSSYLHRVQMRLLAESKGNDSSAWPERDDEQMELVGRFLKRAASNLQQGLKMMLPSRRLPLADRRCILSQQLGEFIHSYNKETEQMVKKMEKLKDEEHCINPDVFQEFVTGASESDLEEVLTYYTHKNKSASVFLGTGCKSAKPGSSKTSVEEAENKSQKGSSGSAVNPSASQLKSAESQLSRSPPAALDCNHIHIQPCAPCSVPPSSQPPLLAPSSSQNMGASSPSATLPTASWLANRARSATVSTQHSSTSQPLQNSMSSSYSNQGHISVSSVPSAVQIYSQKLSRPISARNASHQSNPNRPRPGSAVISKEPDAPSNQKAIATALQRLAEKQAERQYSASSHISLLTQHLSNLNLASGASGRGSFALNPAVRPGVVAPGPLRAVRSDTTLTSGLSAVISWDEEGEKEVGYIGPPPKPPRRQGGWADETPGSAKSGRRPAAEEVEDRRLRPQTPEGSDDEGDIPVIPDLEEVQEEDLTMQVAAPPSIQVNRVMTYRDLDNDLMKYSAFQTLDGEIDLKLLTKVLAPEQEVREEDVGWDWDHLFTEVSSELLTEWDQGDKEDQKQLPLVT</sequence>
<keyword evidence="2" id="KW-0436">Ligase</keyword>
<gene>
    <name evidence="9" type="primary">Ttll5</name>
    <name evidence="9" type="ORF">GTO95_0005517</name>
</gene>
<keyword evidence="4" id="KW-0547">Nucleotide-binding</keyword>
<dbReference type="Pfam" id="PF15305">
    <property type="entry name" value="IFT43"/>
    <property type="match status" value="1"/>
</dbReference>
<feature type="region of interest" description="Disordered" evidence="8">
    <location>
        <begin position="904"/>
        <end position="935"/>
    </location>
</feature>
<keyword evidence="5" id="KW-0067">ATP-binding</keyword>
<feature type="compositionally biased region" description="Polar residues" evidence="8">
    <location>
        <begin position="557"/>
        <end position="568"/>
    </location>
</feature>
<feature type="compositionally biased region" description="Polar residues" evidence="8">
    <location>
        <begin position="909"/>
        <end position="918"/>
    </location>
</feature>
<feature type="region of interest" description="Disordered" evidence="8">
    <location>
        <begin position="491"/>
        <end position="543"/>
    </location>
</feature>
<dbReference type="GO" id="GO:0005524">
    <property type="term" value="F:ATP binding"/>
    <property type="evidence" value="ECO:0007669"/>
    <property type="project" value="UniProtKB-KW"/>
</dbReference>
<feature type="compositionally biased region" description="Basic and acidic residues" evidence="8">
    <location>
        <begin position="1057"/>
        <end position="1067"/>
    </location>
</feature>
<dbReference type="AlphaFoldDB" id="A0A8J7NS63"/>
<reference evidence="9" key="1">
    <citation type="journal article" date="2021" name="Cell">
        <title>Tracing the genetic footprints of vertebrate landing in non-teleost ray-finned fishes.</title>
        <authorList>
            <person name="Bi X."/>
            <person name="Wang K."/>
            <person name="Yang L."/>
            <person name="Pan H."/>
            <person name="Jiang H."/>
            <person name="Wei Q."/>
            <person name="Fang M."/>
            <person name="Yu H."/>
            <person name="Zhu C."/>
            <person name="Cai Y."/>
            <person name="He Y."/>
            <person name="Gan X."/>
            <person name="Zeng H."/>
            <person name="Yu D."/>
            <person name="Zhu Y."/>
            <person name="Jiang H."/>
            <person name="Qiu Q."/>
            <person name="Yang H."/>
            <person name="Zhang Y.E."/>
            <person name="Wang W."/>
            <person name="Zhu M."/>
            <person name="He S."/>
            <person name="Zhang G."/>
        </authorList>
    </citation>
    <scope>NUCLEOTIDE SEQUENCE</scope>
    <source>
        <strain evidence="9">Allg_001</strain>
    </source>
</reference>
<feature type="compositionally biased region" description="Pro residues" evidence="8">
    <location>
        <begin position="819"/>
        <end position="829"/>
    </location>
</feature>
<comment type="caution">
    <text evidence="9">The sequence shown here is derived from an EMBL/GenBank/DDBJ whole genome shotgun (WGS) entry which is preliminary data.</text>
</comment>
<dbReference type="PROSITE" id="PS51221">
    <property type="entry name" value="TTL"/>
    <property type="match status" value="1"/>
</dbReference>
<evidence type="ECO:0000256" key="2">
    <source>
        <dbReference type="ARBA" id="ARBA00022598"/>
    </source>
</evidence>
<accession>A0A8J7NS63</accession>
<feature type="region of interest" description="Disordered" evidence="8">
    <location>
        <begin position="556"/>
        <end position="594"/>
    </location>
</feature>
<feature type="non-terminal residue" evidence="9">
    <location>
        <position position="1187"/>
    </location>
</feature>
<dbReference type="Gene3D" id="3.30.470.20">
    <property type="entry name" value="ATP-grasp fold, B domain"/>
    <property type="match status" value="1"/>
</dbReference>
<dbReference type="GO" id="GO:0036064">
    <property type="term" value="C:ciliary basal body"/>
    <property type="evidence" value="ECO:0007669"/>
    <property type="project" value="TreeGrafter"/>
</dbReference>
<dbReference type="PANTHER" id="PTHR12241:SF145">
    <property type="entry name" value="TUBULIN POLYGLUTAMYLASE TTLL5"/>
    <property type="match status" value="1"/>
</dbReference>
<feature type="compositionally biased region" description="Low complexity" evidence="8">
    <location>
        <begin position="830"/>
        <end position="850"/>
    </location>
</feature>
<evidence type="ECO:0000313" key="10">
    <source>
        <dbReference type="Proteomes" id="UP000736164"/>
    </source>
</evidence>
<dbReference type="PANTHER" id="PTHR12241">
    <property type="entry name" value="TUBULIN POLYGLUTAMYLASE"/>
    <property type="match status" value="1"/>
</dbReference>
<keyword evidence="3" id="KW-0493">Microtubule</keyword>
<proteinExistence type="inferred from homology"/>
<evidence type="ECO:0000256" key="6">
    <source>
        <dbReference type="ARBA" id="ARBA00041448"/>
    </source>
</evidence>
<feature type="region of interest" description="Disordered" evidence="8">
    <location>
        <begin position="1024"/>
        <end position="1082"/>
    </location>
</feature>
<protein>
    <recommendedName>
        <fullName evidence="6">Tubulin--tyrosine ligase-like protein 5</fullName>
    </recommendedName>
</protein>
<name>A0A8J7NS63_ATRSP</name>
<dbReference type="GO" id="GO:0030991">
    <property type="term" value="C:intraciliary transport particle A"/>
    <property type="evidence" value="ECO:0007669"/>
    <property type="project" value="InterPro"/>
</dbReference>
<organism evidence="9 10">
    <name type="scientific">Atractosteus spatula</name>
    <name type="common">Alligator gar</name>
    <name type="synonym">Lepisosteus spatula</name>
    <dbReference type="NCBI Taxonomy" id="7917"/>
    <lineage>
        <taxon>Eukaryota</taxon>
        <taxon>Metazoa</taxon>
        <taxon>Chordata</taxon>
        <taxon>Craniata</taxon>
        <taxon>Vertebrata</taxon>
        <taxon>Euteleostomi</taxon>
        <taxon>Actinopterygii</taxon>
        <taxon>Neopterygii</taxon>
        <taxon>Holostei</taxon>
        <taxon>Semionotiformes</taxon>
        <taxon>Lepisosteidae</taxon>
        <taxon>Atractosteus</taxon>
    </lineage>
</organism>